<organism evidence="1 2">
    <name type="scientific">Brevibacillus brevis (strain 47 / JCM 6285 / NBRC 100599)</name>
    <dbReference type="NCBI Taxonomy" id="358681"/>
    <lineage>
        <taxon>Bacteria</taxon>
        <taxon>Bacillati</taxon>
        <taxon>Bacillota</taxon>
        <taxon>Bacilli</taxon>
        <taxon>Bacillales</taxon>
        <taxon>Paenibacillaceae</taxon>
        <taxon>Brevibacillus</taxon>
    </lineage>
</organism>
<dbReference type="STRING" id="358681.BBR47_30430"/>
<proteinExistence type="predicted"/>
<keyword evidence="2" id="KW-1185">Reference proteome</keyword>
<dbReference type="RefSeq" id="WP_015891338.1">
    <property type="nucleotide sequence ID" value="NC_012491.1"/>
</dbReference>
<dbReference type="AlphaFoldDB" id="C0ZE11"/>
<dbReference type="eggNOG" id="ENOG502ZAKW">
    <property type="taxonomic scope" value="Bacteria"/>
</dbReference>
<dbReference type="Proteomes" id="UP000001877">
    <property type="component" value="Chromosome"/>
</dbReference>
<sequence length="217" mass="25156">MNIWPKPFLEPEVLKQRLLILSALDIVLCEEEWLRRYQFDPHWDENTTFASVSNGSGDDLYILFTPEGVIVKGFDHESEMSPHAREEYEVWPGIYEQVPPALLHRLNDEALTKEEVTFCLWRESADHVWKTGEVHNPQGLDDGSDFLLGMLYDNPEDYLEWAEDYYEVKVPLDVIGYVFTNTSITKEMMMELNPEVDLEMAMKELQAIGFTVAKSTS</sequence>
<accession>C0ZE11</accession>
<name>C0ZE11_BREBN</name>
<gene>
    <name evidence="1" type="ordered locus">BBR47_30430</name>
</gene>
<protein>
    <submittedName>
        <fullName evidence="1">Uncharacterized protein</fullName>
    </submittedName>
</protein>
<dbReference type="HOGENOM" id="CLU_097508_0_0_9"/>
<reference evidence="1 2" key="1">
    <citation type="submission" date="2005-03" db="EMBL/GenBank/DDBJ databases">
        <title>Brevibacillus brevis strain 47, complete genome.</title>
        <authorList>
            <person name="Hosoyama A."/>
            <person name="Yamada R."/>
            <person name="Hongo Y."/>
            <person name="Terui Y."/>
            <person name="Ankai A."/>
            <person name="Masuyama W."/>
            <person name="Sekiguchi M."/>
            <person name="Takeda T."/>
            <person name="Asano K."/>
            <person name="Ohji S."/>
            <person name="Ichikawa N."/>
            <person name="Narita S."/>
            <person name="Aoki N."/>
            <person name="Miura H."/>
            <person name="Matsushita S."/>
            <person name="Sekigawa T."/>
            <person name="Yamagata H."/>
            <person name="Yoshikawa H."/>
            <person name="Udaka S."/>
            <person name="Tanikawa S."/>
            <person name="Fujita N."/>
        </authorList>
    </citation>
    <scope>NUCLEOTIDE SEQUENCE [LARGE SCALE GENOMIC DNA]</scope>
    <source>
        <strain evidence="2">47 / JCM 6285 / NBRC 100599</strain>
    </source>
</reference>
<dbReference type="KEGG" id="bbe:BBR47_30430"/>
<dbReference type="EMBL" id="AP008955">
    <property type="protein sequence ID" value="BAH44020.1"/>
    <property type="molecule type" value="Genomic_DNA"/>
</dbReference>
<evidence type="ECO:0000313" key="2">
    <source>
        <dbReference type="Proteomes" id="UP000001877"/>
    </source>
</evidence>
<evidence type="ECO:0000313" key="1">
    <source>
        <dbReference type="EMBL" id="BAH44020.1"/>
    </source>
</evidence>